<evidence type="ECO:0000256" key="13">
    <source>
        <dbReference type="ARBA" id="ARBA00045666"/>
    </source>
</evidence>
<dbReference type="InterPro" id="IPR039421">
    <property type="entry name" value="Type_1_exporter"/>
</dbReference>
<feature type="transmembrane region" description="Helical" evidence="15">
    <location>
        <begin position="147"/>
        <end position="166"/>
    </location>
</feature>
<evidence type="ECO:0000313" key="18">
    <source>
        <dbReference type="EMBL" id="CDP37176.1"/>
    </source>
</evidence>
<feature type="domain" description="ABC transmembrane type-1" evidence="17">
    <location>
        <begin position="107"/>
        <end position="396"/>
    </location>
</feature>
<evidence type="ECO:0000256" key="12">
    <source>
        <dbReference type="ARBA" id="ARBA00040792"/>
    </source>
</evidence>
<keyword evidence="8 15" id="KW-1133">Transmembrane helix</keyword>
<accession>A0A060TDD3</accession>
<keyword evidence="3" id="KW-0813">Transport</keyword>
<evidence type="ECO:0000256" key="9">
    <source>
        <dbReference type="ARBA" id="ARBA00023136"/>
    </source>
</evidence>
<evidence type="ECO:0000256" key="3">
    <source>
        <dbReference type="ARBA" id="ARBA00022448"/>
    </source>
</evidence>
<feature type="transmembrane region" description="Helical" evidence="15">
    <location>
        <begin position="253"/>
        <end position="271"/>
    </location>
</feature>
<sequence>MLVRCVRLRPCNIGKWAAPGATSSFRVPKLAYGPSPLVSRFQSTKIPEPKQNGIKATPPPVRPKSNNPNDFMSETGGDSDKVHKVILKNLVKYLWPKNSVAARARVVLALSLLVGAKLLNVQVPFYFKSIVDAMNVDWLSELGTVGTVAGTMILAYGLSRFGAVLFGELRNAIFATVAQKAIRQVASNTFSHLLNLDLGFHLSRQTGGMTRAIERGTKGISYVLTSMVFHIIPITLEISMVCGILTYNYGAQFAAMTLGTMVTYSVFTIWTTTWRSAFRRRANAADNQAATVALDSLINYESVKYFNNENFQVQKYDKALATYEKASIKIATSLAFLNSGQNLIFSSALTAMMYMACQGVASGSLSVGDLVLVNQLVFQLSMPLNFLGSVYRDLKQALWDMETLFKLQDVNVSIKDSPKAKPLALRGGEIKFENVTFGYHPDRPILKNVSFTIPAGHKIAFVGPSGSGKSTILRLLFRFYDVQEGRITIDGQDIRDLTIESLRQAIGVVPQDTPLFNDTIMNNIRYGRLDATDEEVYEVVRKAELTRLLSQLPEGYDTKVGERGLMISGGEKQRLAISRVILKNPPIIFFDEATSALDTETEKALLYRISQILRDVQATSVFIAHRLRTVADTDKIIVLQAGTVAEEGTHTKLLNNPSSLYYRMWTAQEDYSQIESKRLEQQ</sequence>
<dbReference type="PROSITE" id="PS50929">
    <property type="entry name" value="ABC_TM1F"/>
    <property type="match status" value="1"/>
</dbReference>
<dbReference type="CDD" id="cd18582">
    <property type="entry name" value="ABC_6TM_ATM1_ABCB7"/>
    <property type="match status" value="1"/>
</dbReference>
<comment type="function">
    <text evidence="13">Performs an essential function in the generation of cytoplasmic iron-sulfur proteins by mediating the ATP-dependent export of Fe/S cluster precursors synthesized by NFS1 and other mitochondrial proteins. Hydrolyzes ATP. Binds glutathione and may function by transporting a glutathione-conjugated iron-sulfur compound.</text>
</comment>
<dbReference type="GO" id="GO:0005743">
    <property type="term" value="C:mitochondrial inner membrane"/>
    <property type="evidence" value="ECO:0007669"/>
    <property type="project" value="UniProtKB-SubCell"/>
</dbReference>
<comment type="subunit">
    <text evidence="2">Homodimer.</text>
</comment>
<evidence type="ECO:0000256" key="10">
    <source>
        <dbReference type="ARBA" id="ARBA00024363"/>
    </source>
</evidence>
<dbReference type="SUPFAM" id="SSF90123">
    <property type="entry name" value="ABC transporter transmembrane region"/>
    <property type="match status" value="1"/>
</dbReference>
<evidence type="ECO:0000256" key="8">
    <source>
        <dbReference type="ARBA" id="ARBA00022989"/>
    </source>
</evidence>
<dbReference type="PhylomeDB" id="A0A060TDD3"/>
<dbReference type="CDD" id="cd03253">
    <property type="entry name" value="ABCC_ATM1_transporter"/>
    <property type="match status" value="1"/>
</dbReference>
<dbReference type="GO" id="GO:0140466">
    <property type="term" value="P:iron-sulfur cluster export from the mitochondrion"/>
    <property type="evidence" value="ECO:0007669"/>
    <property type="project" value="UniProtKB-ARBA"/>
</dbReference>
<dbReference type="Gene3D" id="1.20.1560.10">
    <property type="entry name" value="ABC transporter type 1, transmembrane domain"/>
    <property type="match status" value="1"/>
</dbReference>
<dbReference type="InterPro" id="IPR011527">
    <property type="entry name" value="ABC1_TM_dom"/>
</dbReference>
<name>A0A060TDD3_BLAAD</name>
<reference evidence="18" key="1">
    <citation type="submission" date="2014-02" db="EMBL/GenBank/DDBJ databases">
        <authorList>
            <person name="Genoscope - CEA"/>
        </authorList>
    </citation>
    <scope>NUCLEOTIDE SEQUENCE</scope>
    <source>
        <strain evidence="18">LS3</strain>
    </source>
</reference>
<keyword evidence="6" id="KW-0067">ATP-binding</keyword>
<gene>
    <name evidence="18" type="ORF">GNLVRS02_ARAD1D05544g</name>
</gene>
<evidence type="ECO:0000259" key="16">
    <source>
        <dbReference type="PROSITE" id="PS50893"/>
    </source>
</evidence>
<evidence type="ECO:0000256" key="6">
    <source>
        <dbReference type="ARBA" id="ARBA00022840"/>
    </source>
</evidence>
<dbReference type="SUPFAM" id="SSF52540">
    <property type="entry name" value="P-loop containing nucleoside triphosphate hydrolases"/>
    <property type="match status" value="1"/>
</dbReference>
<keyword evidence="4 15" id="KW-0812">Transmembrane</keyword>
<evidence type="ECO:0000256" key="15">
    <source>
        <dbReference type="SAM" id="Phobius"/>
    </source>
</evidence>
<dbReference type="SMART" id="SM00382">
    <property type="entry name" value="AAA"/>
    <property type="match status" value="1"/>
</dbReference>
<organism evidence="18">
    <name type="scientific">Blastobotrys adeninivorans</name>
    <name type="common">Yeast</name>
    <name type="synonym">Arxula adeninivorans</name>
    <dbReference type="NCBI Taxonomy" id="409370"/>
    <lineage>
        <taxon>Eukaryota</taxon>
        <taxon>Fungi</taxon>
        <taxon>Dikarya</taxon>
        <taxon>Ascomycota</taxon>
        <taxon>Saccharomycotina</taxon>
        <taxon>Dipodascomycetes</taxon>
        <taxon>Dipodascales</taxon>
        <taxon>Trichomonascaceae</taxon>
        <taxon>Blastobotrys</taxon>
    </lineage>
</organism>
<dbReference type="AlphaFoldDB" id="A0A060TDD3"/>
<protein>
    <recommendedName>
        <fullName evidence="11">Iron-sulfur clusters transporter ATM1, mitochondrial</fullName>
    </recommendedName>
    <alternativeName>
        <fullName evidence="12">Iron-sulfur clusters transporter atm1, mitochondrial</fullName>
    </alternativeName>
</protein>
<dbReference type="EMBL" id="HG937694">
    <property type="protein sequence ID" value="CDP37176.1"/>
    <property type="molecule type" value="Genomic_DNA"/>
</dbReference>
<proteinExistence type="inferred from homology"/>
<dbReference type="Gene3D" id="3.40.50.300">
    <property type="entry name" value="P-loop containing nucleotide triphosphate hydrolases"/>
    <property type="match status" value="1"/>
</dbReference>
<reference evidence="18" key="2">
    <citation type="submission" date="2014-06" db="EMBL/GenBank/DDBJ databases">
        <title>The complete genome of Blastobotrys (Arxula) adeninivorans LS3 - a yeast of biotechnological interest.</title>
        <authorList>
            <person name="Kunze G."/>
            <person name="Gaillardin C."/>
            <person name="Czernicka M."/>
            <person name="Durrens P."/>
            <person name="Martin T."/>
            <person name="Boer E."/>
            <person name="Gabaldon T."/>
            <person name="Cruz J."/>
            <person name="Talla E."/>
            <person name="Marck C."/>
            <person name="Goffeau A."/>
            <person name="Barbe V."/>
            <person name="Baret P."/>
            <person name="Baronian K."/>
            <person name="Beier S."/>
            <person name="Bleykasten C."/>
            <person name="Bode R."/>
            <person name="Casaregola S."/>
            <person name="Despons L."/>
            <person name="Fairhead C."/>
            <person name="Giersberg M."/>
            <person name="Gierski P."/>
            <person name="Hahnel U."/>
            <person name="Hartmann A."/>
            <person name="Jankowska D."/>
            <person name="Jubin C."/>
            <person name="Jung P."/>
            <person name="Lafontaine I."/>
            <person name="Leh-Louis V."/>
            <person name="Lemaire M."/>
            <person name="Marcet-Houben M."/>
            <person name="Mascher M."/>
            <person name="Morel G."/>
            <person name="Richard G.-F."/>
            <person name="Riechen J."/>
            <person name="Sacerdot C."/>
            <person name="Sarkar A."/>
            <person name="Savel G."/>
            <person name="Schacherer J."/>
            <person name="Sherman D."/>
            <person name="Straub M.-L."/>
            <person name="Stein N."/>
            <person name="Thierry A."/>
            <person name="Trautwein-Schult A."/>
            <person name="Westhof E."/>
            <person name="Worch S."/>
            <person name="Dujon B."/>
            <person name="Souciet J.-L."/>
            <person name="Wincker P."/>
            <person name="Scholz U."/>
            <person name="Neuveglise N."/>
        </authorList>
    </citation>
    <scope>NUCLEOTIDE SEQUENCE</scope>
    <source>
        <strain evidence="18">LS3</strain>
    </source>
</reference>
<dbReference type="InterPro" id="IPR027417">
    <property type="entry name" value="P-loop_NTPase"/>
</dbReference>
<dbReference type="InterPro" id="IPR036640">
    <property type="entry name" value="ABC1_TM_sf"/>
</dbReference>
<keyword evidence="5" id="KW-0547">Nucleotide-binding</keyword>
<dbReference type="FunFam" id="3.40.50.300:FF:000186">
    <property type="entry name" value="ATP-binding cassette sub-family B member 7, mitochondrial"/>
    <property type="match status" value="1"/>
</dbReference>
<dbReference type="GO" id="GO:0006879">
    <property type="term" value="P:intracellular iron ion homeostasis"/>
    <property type="evidence" value="ECO:0007669"/>
    <property type="project" value="TreeGrafter"/>
</dbReference>
<feature type="region of interest" description="Disordered" evidence="14">
    <location>
        <begin position="48"/>
        <end position="77"/>
    </location>
</feature>
<dbReference type="GO" id="GO:0005524">
    <property type="term" value="F:ATP binding"/>
    <property type="evidence" value="ECO:0007669"/>
    <property type="project" value="UniProtKB-KW"/>
</dbReference>
<evidence type="ECO:0000256" key="2">
    <source>
        <dbReference type="ARBA" id="ARBA00011738"/>
    </source>
</evidence>
<dbReference type="FunFam" id="1.20.1560.10:FF:000004">
    <property type="entry name" value="ATP-binding cassette sub-family B member 7"/>
    <property type="match status" value="1"/>
</dbReference>
<dbReference type="InterPro" id="IPR003593">
    <property type="entry name" value="AAA+_ATPase"/>
</dbReference>
<feature type="transmembrane region" description="Helical" evidence="15">
    <location>
        <begin position="219"/>
        <end position="247"/>
    </location>
</feature>
<evidence type="ECO:0000256" key="1">
    <source>
        <dbReference type="ARBA" id="ARBA00004448"/>
    </source>
</evidence>
<comment type="similarity">
    <text evidence="10">Belongs to the ABC transporter superfamily. ABCB family. Heavy Metal importer (TC 3.A.1.210) subfamily.</text>
</comment>
<dbReference type="PANTHER" id="PTHR24221">
    <property type="entry name" value="ATP-BINDING CASSETTE SUB-FAMILY B"/>
    <property type="match status" value="1"/>
</dbReference>
<keyword evidence="9 15" id="KW-0472">Membrane</keyword>
<dbReference type="GO" id="GO:0140359">
    <property type="term" value="F:ABC-type transporter activity"/>
    <property type="evidence" value="ECO:0007669"/>
    <property type="project" value="InterPro"/>
</dbReference>
<evidence type="ECO:0000259" key="17">
    <source>
        <dbReference type="PROSITE" id="PS50929"/>
    </source>
</evidence>
<dbReference type="PROSITE" id="PS50893">
    <property type="entry name" value="ABC_TRANSPORTER_2"/>
    <property type="match status" value="1"/>
</dbReference>
<feature type="domain" description="ABC transporter" evidence="16">
    <location>
        <begin position="430"/>
        <end position="666"/>
    </location>
</feature>
<evidence type="ECO:0000256" key="7">
    <source>
        <dbReference type="ARBA" id="ARBA00022967"/>
    </source>
</evidence>
<dbReference type="Pfam" id="PF00005">
    <property type="entry name" value="ABC_tran"/>
    <property type="match status" value="1"/>
</dbReference>
<keyword evidence="7" id="KW-1278">Translocase</keyword>
<evidence type="ECO:0000256" key="4">
    <source>
        <dbReference type="ARBA" id="ARBA00022692"/>
    </source>
</evidence>
<feature type="transmembrane region" description="Helical" evidence="15">
    <location>
        <begin position="106"/>
        <end position="127"/>
    </location>
</feature>
<dbReference type="InterPro" id="IPR003439">
    <property type="entry name" value="ABC_transporter-like_ATP-bd"/>
</dbReference>
<evidence type="ECO:0000256" key="5">
    <source>
        <dbReference type="ARBA" id="ARBA00022741"/>
    </source>
</evidence>
<comment type="subcellular location">
    <subcellularLocation>
        <location evidence="1">Mitochondrion inner membrane</location>
        <topology evidence="1">Multi-pass membrane protein</topology>
    </subcellularLocation>
</comment>
<dbReference type="Pfam" id="PF00664">
    <property type="entry name" value="ABC_membrane"/>
    <property type="match status" value="1"/>
</dbReference>
<evidence type="ECO:0000256" key="11">
    <source>
        <dbReference type="ARBA" id="ARBA00039906"/>
    </source>
</evidence>
<dbReference type="PANTHER" id="PTHR24221:SF402">
    <property type="entry name" value="IRON-SULFUR CLUSTERS TRANSPORTER ABCB7, MITOCHONDRIAL"/>
    <property type="match status" value="1"/>
</dbReference>
<evidence type="ECO:0000256" key="14">
    <source>
        <dbReference type="SAM" id="MobiDB-lite"/>
    </source>
</evidence>
<dbReference type="GO" id="GO:0016887">
    <property type="term" value="F:ATP hydrolysis activity"/>
    <property type="evidence" value="ECO:0007669"/>
    <property type="project" value="InterPro"/>
</dbReference>
<dbReference type="PROSITE" id="PS00211">
    <property type="entry name" value="ABC_TRANSPORTER_1"/>
    <property type="match status" value="1"/>
</dbReference>
<dbReference type="InterPro" id="IPR017871">
    <property type="entry name" value="ABC_transporter-like_CS"/>
</dbReference>